<dbReference type="OrthoDB" id="3362681at2"/>
<evidence type="ECO:0000313" key="1">
    <source>
        <dbReference type="EMBL" id="RAV20195.1"/>
    </source>
</evidence>
<dbReference type="Gene3D" id="3.30.460.40">
    <property type="match status" value="1"/>
</dbReference>
<evidence type="ECO:0000313" key="2">
    <source>
        <dbReference type="Proteomes" id="UP000250369"/>
    </source>
</evidence>
<comment type="caution">
    <text evidence="1">The sequence shown here is derived from an EMBL/GenBank/DDBJ whole genome shotgun (WGS) entry which is preliminary data.</text>
</comment>
<dbReference type="SUPFAM" id="SSF81301">
    <property type="entry name" value="Nucleotidyltransferase"/>
    <property type="match status" value="1"/>
</dbReference>
<dbReference type="Pfam" id="PF10706">
    <property type="entry name" value="Aminoglyc_resit"/>
    <property type="match status" value="1"/>
</dbReference>
<sequence>MIKESHLQVLEHLCVELSDGKINWVITGSLGFALQGMPVTVGDIDLQTDAKGAYEIENRFREYVVRSVRLSEAERIRSHYGELLIDGVKVEIMGDVQKKQPGETVWGAPTPLNAHKRIIDVGGFPIPVLSLEYEHSAYVALDRHEKATAILEWMRRDQHQI</sequence>
<reference evidence="1 2" key="1">
    <citation type="journal article" date="2009" name="Int. J. Syst. Evol. Microbiol.">
        <title>Paenibacillus contaminans sp. nov., isolated from a contaminated laboratory plate.</title>
        <authorList>
            <person name="Chou J.H."/>
            <person name="Lee J.H."/>
            <person name="Lin M.C."/>
            <person name="Chang P.S."/>
            <person name="Arun A.B."/>
            <person name="Young C.C."/>
            <person name="Chen W.M."/>
        </authorList>
    </citation>
    <scope>NUCLEOTIDE SEQUENCE [LARGE SCALE GENOMIC DNA]</scope>
    <source>
        <strain evidence="1 2">CKOBP-6</strain>
    </source>
</reference>
<evidence type="ECO:0008006" key="3">
    <source>
        <dbReference type="Google" id="ProtNLM"/>
    </source>
</evidence>
<protein>
    <recommendedName>
        <fullName evidence="3">Nucleotidyltransferase family protein</fullName>
    </recommendedName>
</protein>
<dbReference type="RefSeq" id="WP_113032092.1">
    <property type="nucleotide sequence ID" value="NZ_QMFB01000009.1"/>
</dbReference>
<keyword evidence="2" id="KW-1185">Reference proteome</keyword>
<dbReference type="AlphaFoldDB" id="A0A329MK51"/>
<name>A0A329MK51_9BACL</name>
<dbReference type="EMBL" id="QMFB01000009">
    <property type="protein sequence ID" value="RAV20195.1"/>
    <property type="molecule type" value="Genomic_DNA"/>
</dbReference>
<organism evidence="1 2">
    <name type="scientific">Paenibacillus contaminans</name>
    <dbReference type="NCBI Taxonomy" id="450362"/>
    <lineage>
        <taxon>Bacteria</taxon>
        <taxon>Bacillati</taxon>
        <taxon>Bacillota</taxon>
        <taxon>Bacilli</taxon>
        <taxon>Bacillales</taxon>
        <taxon>Paenibacillaceae</taxon>
        <taxon>Paenibacillus</taxon>
    </lineage>
</organism>
<dbReference type="Proteomes" id="UP000250369">
    <property type="component" value="Unassembled WGS sequence"/>
</dbReference>
<proteinExistence type="predicted"/>
<dbReference type="InterPro" id="IPR019646">
    <property type="entry name" value="Aminoglyc_AdlTrfase"/>
</dbReference>
<accession>A0A329MK51</accession>
<dbReference type="InterPro" id="IPR043519">
    <property type="entry name" value="NT_sf"/>
</dbReference>
<gene>
    <name evidence="1" type="ORF">DQG23_17175</name>
</gene>